<evidence type="ECO:0000313" key="3">
    <source>
        <dbReference type="Proteomes" id="UP000240493"/>
    </source>
</evidence>
<sequence length="52" mass="6188">MRYLSFEYVVSGCCGVGLVHLYQFRKTSKMTPLQWKNSIISQMMQKKKKKKK</sequence>
<protein>
    <submittedName>
        <fullName evidence="2">Uncharacterized protein</fullName>
    </submittedName>
</protein>
<evidence type="ECO:0000256" key="1">
    <source>
        <dbReference type="SAM" id="Phobius"/>
    </source>
</evidence>
<keyword evidence="1" id="KW-0472">Membrane</keyword>
<keyword evidence="1" id="KW-0812">Transmembrane</keyword>
<keyword evidence="3" id="KW-1185">Reference proteome</keyword>
<feature type="transmembrane region" description="Helical" evidence="1">
    <location>
        <begin position="6"/>
        <end position="24"/>
    </location>
</feature>
<proteinExistence type="predicted"/>
<dbReference type="EMBL" id="KZ679274">
    <property type="protein sequence ID" value="PTB35606.1"/>
    <property type="molecule type" value="Genomic_DNA"/>
</dbReference>
<evidence type="ECO:0000313" key="2">
    <source>
        <dbReference type="EMBL" id="PTB35606.1"/>
    </source>
</evidence>
<dbReference type="AlphaFoldDB" id="A0A2T3YSX8"/>
<accession>A0A2T3YSX8</accession>
<gene>
    <name evidence="2" type="ORF">M441DRAFT_296429</name>
</gene>
<keyword evidence="1" id="KW-1133">Transmembrane helix</keyword>
<organism evidence="2 3">
    <name type="scientific">Trichoderma asperellum (strain ATCC 204424 / CBS 433.97 / NBRC 101777)</name>
    <dbReference type="NCBI Taxonomy" id="1042311"/>
    <lineage>
        <taxon>Eukaryota</taxon>
        <taxon>Fungi</taxon>
        <taxon>Dikarya</taxon>
        <taxon>Ascomycota</taxon>
        <taxon>Pezizomycotina</taxon>
        <taxon>Sordariomycetes</taxon>
        <taxon>Hypocreomycetidae</taxon>
        <taxon>Hypocreales</taxon>
        <taxon>Hypocreaceae</taxon>
        <taxon>Trichoderma</taxon>
    </lineage>
</organism>
<name>A0A2T3YSX8_TRIA4</name>
<dbReference type="Proteomes" id="UP000240493">
    <property type="component" value="Unassembled WGS sequence"/>
</dbReference>
<reference evidence="2 3" key="1">
    <citation type="submission" date="2016-07" db="EMBL/GenBank/DDBJ databases">
        <title>Multiple horizontal gene transfer events from other fungi enriched the ability of initially mycotrophic Trichoderma (Ascomycota) to feed on dead plant biomass.</title>
        <authorList>
            <consortium name="DOE Joint Genome Institute"/>
            <person name="Aerts A."/>
            <person name="Atanasova L."/>
            <person name="Chenthamara K."/>
            <person name="Zhang J."/>
            <person name="Grujic M."/>
            <person name="Henrissat B."/>
            <person name="Kuo A."/>
            <person name="Salamov A."/>
            <person name="Lipzen A."/>
            <person name="Labutti K."/>
            <person name="Barry K."/>
            <person name="Miao Y."/>
            <person name="Rahimi M.J."/>
            <person name="Shen Q."/>
            <person name="Grigoriev I.V."/>
            <person name="Kubicek C.P."/>
            <person name="Druzhinina I.S."/>
        </authorList>
    </citation>
    <scope>NUCLEOTIDE SEQUENCE [LARGE SCALE GENOMIC DNA]</scope>
    <source>
        <strain evidence="2 3">CBS 433.97</strain>
    </source>
</reference>